<dbReference type="Proteomes" id="UP001066276">
    <property type="component" value="Chromosome 3_1"/>
</dbReference>
<sequence length="71" mass="7867">METLLPAVAEELLKEVKKAFVETSHRMVNAKTRTWLPSSKEGTSGCYATSSLYILLVLKKIKLCQLVLTGV</sequence>
<evidence type="ECO:0000313" key="2">
    <source>
        <dbReference type="Proteomes" id="UP001066276"/>
    </source>
</evidence>
<accession>A0AAV7UAB4</accession>
<evidence type="ECO:0000313" key="1">
    <source>
        <dbReference type="EMBL" id="KAJ1186022.1"/>
    </source>
</evidence>
<comment type="caution">
    <text evidence="1">The sequence shown here is derived from an EMBL/GenBank/DDBJ whole genome shotgun (WGS) entry which is preliminary data.</text>
</comment>
<name>A0AAV7UAB4_PLEWA</name>
<organism evidence="1 2">
    <name type="scientific">Pleurodeles waltl</name>
    <name type="common">Iberian ribbed newt</name>
    <dbReference type="NCBI Taxonomy" id="8319"/>
    <lineage>
        <taxon>Eukaryota</taxon>
        <taxon>Metazoa</taxon>
        <taxon>Chordata</taxon>
        <taxon>Craniata</taxon>
        <taxon>Vertebrata</taxon>
        <taxon>Euteleostomi</taxon>
        <taxon>Amphibia</taxon>
        <taxon>Batrachia</taxon>
        <taxon>Caudata</taxon>
        <taxon>Salamandroidea</taxon>
        <taxon>Salamandridae</taxon>
        <taxon>Pleurodelinae</taxon>
        <taxon>Pleurodeles</taxon>
    </lineage>
</organism>
<dbReference type="AlphaFoldDB" id="A0AAV7UAB4"/>
<dbReference type="EMBL" id="JANPWB010000005">
    <property type="protein sequence ID" value="KAJ1186022.1"/>
    <property type="molecule type" value="Genomic_DNA"/>
</dbReference>
<proteinExistence type="predicted"/>
<gene>
    <name evidence="1" type="ORF">NDU88_002807</name>
</gene>
<keyword evidence="2" id="KW-1185">Reference proteome</keyword>
<reference evidence="1" key="1">
    <citation type="journal article" date="2022" name="bioRxiv">
        <title>Sequencing and chromosome-scale assembly of the giantPleurodeles waltlgenome.</title>
        <authorList>
            <person name="Brown T."/>
            <person name="Elewa A."/>
            <person name="Iarovenko S."/>
            <person name="Subramanian E."/>
            <person name="Araus A.J."/>
            <person name="Petzold A."/>
            <person name="Susuki M."/>
            <person name="Suzuki K.-i.T."/>
            <person name="Hayashi T."/>
            <person name="Toyoda A."/>
            <person name="Oliveira C."/>
            <person name="Osipova E."/>
            <person name="Leigh N.D."/>
            <person name="Simon A."/>
            <person name="Yun M.H."/>
        </authorList>
    </citation>
    <scope>NUCLEOTIDE SEQUENCE</scope>
    <source>
        <strain evidence="1">20211129_DDA</strain>
        <tissue evidence="1">Liver</tissue>
    </source>
</reference>
<protein>
    <submittedName>
        <fullName evidence="1">Uncharacterized protein</fullName>
    </submittedName>
</protein>